<dbReference type="PANTHER" id="PTHR11920">
    <property type="entry name" value="GUANYLYL CYCLASE"/>
    <property type="match status" value="1"/>
</dbReference>
<evidence type="ECO:0000259" key="8">
    <source>
        <dbReference type="PROSITE" id="PS50125"/>
    </source>
</evidence>
<feature type="region of interest" description="Disordered" evidence="7">
    <location>
        <begin position="166"/>
        <end position="190"/>
    </location>
</feature>
<dbReference type="Proteomes" id="UP000236333">
    <property type="component" value="Unassembled WGS sequence"/>
</dbReference>
<feature type="region of interest" description="Disordered" evidence="7">
    <location>
        <begin position="107"/>
        <end position="135"/>
    </location>
</feature>
<feature type="domain" description="Guanylate cyclase" evidence="8">
    <location>
        <begin position="365"/>
        <end position="391"/>
    </location>
</feature>
<dbReference type="SUPFAM" id="SSF55073">
    <property type="entry name" value="Nucleotide cyclase"/>
    <property type="match status" value="1"/>
</dbReference>
<feature type="compositionally biased region" description="Basic and acidic residues" evidence="7">
    <location>
        <begin position="114"/>
        <end position="125"/>
    </location>
</feature>
<keyword evidence="5" id="KW-0472">Membrane</keyword>
<dbReference type="GO" id="GO:0035556">
    <property type="term" value="P:intracellular signal transduction"/>
    <property type="evidence" value="ECO:0007669"/>
    <property type="project" value="InterPro"/>
</dbReference>
<evidence type="ECO:0000256" key="6">
    <source>
        <dbReference type="ARBA" id="ARBA00023239"/>
    </source>
</evidence>
<keyword evidence="4" id="KW-1133">Transmembrane helix</keyword>
<evidence type="ECO:0000256" key="7">
    <source>
        <dbReference type="SAM" id="MobiDB-lite"/>
    </source>
</evidence>
<dbReference type="GO" id="GO:0004016">
    <property type="term" value="F:adenylate cyclase activity"/>
    <property type="evidence" value="ECO:0007669"/>
    <property type="project" value="TreeGrafter"/>
</dbReference>
<dbReference type="GO" id="GO:0007168">
    <property type="term" value="P:receptor guanylyl cyclase signaling pathway"/>
    <property type="evidence" value="ECO:0007669"/>
    <property type="project" value="TreeGrafter"/>
</dbReference>
<dbReference type="PROSITE" id="PS50125">
    <property type="entry name" value="GUANYLATE_CYCLASE_2"/>
    <property type="match status" value="1"/>
</dbReference>
<evidence type="ECO:0000256" key="2">
    <source>
        <dbReference type="ARBA" id="ARBA00022692"/>
    </source>
</evidence>
<gene>
    <name evidence="9" type="ORF">TSOC_005971</name>
</gene>
<dbReference type="InterPro" id="IPR050401">
    <property type="entry name" value="Cyclic_nucleotide_synthase"/>
</dbReference>
<sequence length="391" mass="42306">MAGRQRNASFHLSDLGRIHEQQNPLHHHHQHRQDSQHREDRYHQQLPGERVNSLIGAAVCDLVLEAQVTDNGGRPLPEPSVGVTGRQRNASAHLSDLGRIHERQLPLHHRHQHRQDSQHREDRYHQQLPGEHVNSPTGAATDLVLVAQVTDSSSRPLVVPFVPLHQRSPRSHSQDAVHGADPAGAGWPGRHGGQLGGGAVSGEVALRSGSSLSSSQQVRTVTADATTANAGLGPVAWWLEGSGRAGTDSLAASGSNTVNVIPNDVSPRIWAEWQLARVVAAEHALLENIFPHHIIEHIAVMSSVAPTTAEALYKAGDLPKSSDLSTDLQQLATRLAGAETQATARLAPIRGETFLHLATSHTAITILFCDIQGFTPMCSQMRPMVVLTWMS</sequence>
<dbReference type="AlphaFoldDB" id="A0A2J8A4X5"/>
<evidence type="ECO:0000256" key="5">
    <source>
        <dbReference type="ARBA" id="ARBA00023136"/>
    </source>
</evidence>
<feature type="compositionally biased region" description="Basic and acidic residues" evidence="7">
    <location>
        <begin position="32"/>
        <end position="43"/>
    </location>
</feature>
<feature type="region of interest" description="Disordered" evidence="7">
    <location>
        <begin position="69"/>
        <end position="89"/>
    </location>
</feature>
<comment type="caution">
    <text evidence="9">The sequence shown here is derived from an EMBL/GenBank/DDBJ whole genome shotgun (WGS) entry which is preliminary data.</text>
</comment>
<proteinExistence type="predicted"/>
<reference evidence="9 10" key="1">
    <citation type="journal article" date="2017" name="Mol. Biol. Evol.">
        <title>The 4-celled Tetrabaena socialis nuclear genome reveals the essential components for genetic control of cell number at the origin of multicellularity in the volvocine lineage.</title>
        <authorList>
            <person name="Featherston J."/>
            <person name="Arakaki Y."/>
            <person name="Hanschen E.R."/>
            <person name="Ferris P.J."/>
            <person name="Michod R.E."/>
            <person name="Olson B.J.S.C."/>
            <person name="Nozaki H."/>
            <person name="Durand P.M."/>
        </authorList>
    </citation>
    <scope>NUCLEOTIDE SEQUENCE [LARGE SCALE GENOMIC DNA]</scope>
    <source>
        <strain evidence="9 10">NIES-571</strain>
    </source>
</reference>
<dbReference type="GO" id="GO:0000166">
    <property type="term" value="F:nucleotide binding"/>
    <property type="evidence" value="ECO:0007669"/>
    <property type="project" value="UniProtKB-KW"/>
</dbReference>
<accession>A0A2J8A4X5</accession>
<keyword evidence="3" id="KW-0547">Nucleotide-binding</keyword>
<dbReference type="InterPro" id="IPR001054">
    <property type="entry name" value="A/G_cyclase"/>
</dbReference>
<dbReference type="GO" id="GO:0005886">
    <property type="term" value="C:plasma membrane"/>
    <property type="evidence" value="ECO:0007669"/>
    <property type="project" value="TreeGrafter"/>
</dbReference>
<name>A0A2J8A4X5_9CHLO</name>
<dbReference type="GO" id="GO:0004383">
    <property type="term" value="F:guanylate cyclase activity"/>
    <property type="evidence" value="ECO:0007669"/>
    <property type="project" value="TreeGrafter"/>
</dbReference>
<keyword evidence="6" id="KW-0456">Lyase</keyword>
<protein>
    <recommendedName>
        <fullName evidence="8">Guanylate cyclase domain-containing protein</fullName>
    </recommendedName>
</protein>
<evidence type="ECO:0000313" key="9">
    <source>
        <dbReference type="EMBL" id="PNH07555.1"/>
    </source>
</evidence>
<keyword evidence="10" id="KW-1185">Reference proteome</keyword>
<dbReference type="GO" id="GO:0001653">
    <property type="term" value="F:peptide receptor activity"/>
    <property type="evidence" value="ECO:0007669"/>
    <property type="project" value="TreeGrafter"/>
</dbReference>
<keyword evidence="2" id="KW-0812">Transmembrane</keyword>
<organism evidence="9 10">
    <name type="scientific">Tetrabaena socialis</name>
    <dbReference type="NCBI Taxonomy" id="47790"/>
    <lineage>
        <taxon>Eukaryota</taxon>
        <taxon>Viridiplantae</taxon>
        <taxon>Chlorophyta</taxon>
        <taxon>core chlorophytes</taxon>
        <taxon>Chlorophyceae</taxon>
        <taxon>CS clade</taxon>
        <taxon>Chlamydomonadales</taxon>
        <taxon>Tetrabaenaceae</taxon>
        <taxon>Tetrabaena</taxon>
    </lineage>
</organism>
<comment type="subcellular location">
    <subcellularLocation>
        <location evidence="1">Membrane</location>
    </subcellularLocation>
</comment>
<evidence type="ECO:0000256" key="3">
    <source>
        <dbReference type="ARBA" id="ARBA00022741"/>
    </source>
</evidence>
<feature type="region of interest" description="Disordered" evidence="7">
    <location>
        <begin position="22"/>
        <end position="43"/>
    </location>
</feature>
<dbReference type="EMBL" id="PGGS01000174">
    <property type="protein sequence ID" value="PNH07555.1"/>
    <property type="molecule type" value="Genomic_DNA"/>
</dbReference>
<evidence type="ECO:0000256" key="1">
    <source>
        <dbReference type="ARBA" id="ARBA00004370"/>
    </source>
</evidence>
<evidence type="ECO:0000313" key="10">
    <source>
        <dbReference type="Proteomes" id="UP000236333"/>
    </source>
</evidence>
<dbReference type="Gene3D" id="3.30.70.1230">
    <property type="entry name" value="Nucleotide cyclase"/>
    <property type="match status" value="1"/>
</dbReference>
<evidence type="ECO:0000256" key="4">
    <source>
        <dbReference type="ARBA" id="ARBA00022989"/>
    </source>
</evidence>
<dbReference type="InterPro" id="IPR029787">
    <property type="entry name" value="Nucleotide_cyclase"/>
</dbReference>
<dbReference type="PANTHER" id="PTHR11920:SF335">
    <property type="entry name" value="GUANYLATE CYCLASE"/>
    <property type="match status" value="1"/>
</dbReference>